<reference evidence="3 4" key="1">
    <citation type="journal article" date="2011" name="Stand. Genomic Sci.">
        <title>Complete genome sequence of 'Thioalkalivibrio sulfidophilus' HL-EbGr7.</title>
        <authorList>
            <person name="Muyzer G."/>
            <person name="Sorokin D.Y."/>
            <person name="Mavromatis K."/>
            <person name="Lapidus A."/>
            <person name="Clum A."/>
            <person name="Ivanova N."/>
            <person name="Pati A."/>
            <person name="d'Haeseleer P."/>
            <person name="Woyke T."/>
            <person name="Kyrpides N.C."/>
        </authorList>
    </citation>
    <scope>NUCLEOTIDE SEQUENCE [LARGE SCALE GENOMIC DNA]</scope>
    <source>
        <strain evidence="3 4">HL-EbGR7</strain>
    </source>
</reference>
<dbReference type="RefSeq" id="WP_012638558.1">
    <property type="nucleotide sequence ID" value="NC_011901.1"/>
</dbReference>
<dbReference type="AlphaFoldDB" id="B8GT64"/>
<dbReference type="STRING" id="396588.Tgr7_1999"/>
<feature type="domain" description="Glycosyltransferase subfamily 4-like N-terminal" evidence="2">
    <location>
        <begin position="18"/>
        <end position="189"/>
    </location>
</feature>
<evidence type="ECO:0000313" key="3">
    <source>
        <dbReference type="EMBL" id="ACL73079.1"/>
    </source>
</evidence>
<dbReference type="PANTHER" id="PTHR45947">
    <property type="entry name" value="SULFOQUINOVOSYL TRANSFERASE SQD2"/>
    <property type="match status" value="1"/>
</dbReference>
<sequence>MGESLKILMISDVYFPRINGVSTSIATFKRELETLGHRVTLIAPAYPAGTTDDEHDIIRIPSRYLFLDPEDRMMKRGAIRRLLPQLRETGYDLLHIQTPFIAHYQGLWLARKLGIPRIESYHTYFQEYLFHYFPLLPDGVMRAIARSFSRSQCNAIDAIVVPSVAMSEVLGRYGVKTHREIVPTGIELEDFNHGDGAAFRAKLGIPSETPVLVHVGRIAFEKNIDFLLRVMARVRQVLPEAQMIVAGEGPALSHVKHLARKLGLARAVHFVGYLDRRNALLDCYRAGDAFLFASRTETQGLVLLESMALGVPVVSTAVMGTRDIVEPELGAVLCPEDEAGFADRTVALLNDGERRHNLGVQARHFAEGWSAPAMAEKMQALYRRVLKQASREGSALTANSRSI</sequence>
<dbReference type="HOGENOM" id="CLU_009583_2_0_6"/>
<name>B8GT64_THISH</name>
<dbReference type="InterPro" id="IPR028098">
    <property type="entry name" value="Glyco_trans_4-like_N"/>
</dbReference>
<dbReference type="EMBL" id="CP001339">
    <property type="protein sequence ID" value="ACL73079.1"/>
    <property type="molecule type" value="Genomic_DNA"/>
</dbReference>
<evidence type="ECO:0000259" key="1">
    <source>
        <dbReference type="Pfam" id="PF00534"/>
    </source>
</evidence>
<accession>B8GT64</accession>
<dbReference type="Gene3D" id="3.40.50.2000">
    <property type="entry name" value="Glycogen Phosphorylase B"/>
    <property type="match status" value="2"/>
</dbReference>
<dbReference type="Pfam" id="PF00534">
    <property type="entry name" value="Glycos_transf_1"/>
    <property type="match status" value="1"/>
</dbReference>
<organism evidence="3 4">
    <name type="scientific">Thioalkalivibrio sulfidiphilus (strain HL-EbGR7)</name>
    <dbReference type="NCBI Taxonomy" id="396588"/>
    <lineage>
        <taxon>Bacteria</taxon>
        <taxon>Pseudomonadati</taxon>
        <taxon>Pseudomonadota</taxon>
        <taxon>Gammaproteobacteria</taxon>
        <taxon>Chromatiales</taxon>
        <taxon>Ectothiorhodospiraceae</taxon>
        <taxon>Thioalkalivibrio</taxon>
    </lineage>
</organism>
<dbReference type="InterPro" id="IPR001296">
    <property type="entry name" value="Glyco_trans_1"/>
</dbReference>
<dbReference type="GO" id="GO:0016757">
    <property type="term" value="F:glycosyltransferase activity"/>
    <property type="evidence" value="ECO:0007669"/>
    <property type="project" value="InterPro"/>
</dbReference>
<dbReference type="PANTHER" id="PTHR45947:SF3">
    <property type="entry name" value="SULFOQUINOVOSYL TRANSFERASE SQD2"/>
    <property type="match status" value="1"/>
</dbReference>
<dbReference type="OrthoDB" id="9802525at2"/>
<keyword evidence="3" id="KW-0808">Transferase</keyword>
<protein>
    <submittedName>
        <fullName evidence="3">Glycosyl transferase group 1</fullName>
    </submittedName>
</protein>
<dbReference type="eggNOG" id="COG0438">
    <property type="taxonomic scope" value="Bacteria"/>
</dbReference>
<gene>
    <name evidence="3" type="ordered locus">Tgr7_1999</name>
</gene>
<evidence type="ECO:0000313" key="4">
    <source>
        <dbReference type="Proteomes" id="UP000002383"/>
    </source>
</evidence>
<dbReference type="SUPFAM" id="SSF53756">
    <property type="entry name" value="UDP-Glycosyltransferase/glycogen phosphorylase"/>
    <property type="match status" value="1"/>
</dbReference>
<proteinExistence type="predicted"/>
<feature type="domain" description="Glycosyl transferase family 1" evidence="1">
    <location>
        <begin position="199"/>
        <end position="364"/>
    </location>
</feature>
<dbReference type="Pfam" id="PF13439">
    <property type="entry name" value="Glyco_transf_4"/>
    <property type="match status" value="1"/>
</dbReference>
<dbReference type="CAZy" id="GT4">
    <property type="family name" value="Glycosyltransferase Family 4"/>
</dbReference>
<dbReference type="InterPro" id="IPR050194">
    <property type="entry name" value="Glycosyltransferase_grp1"/>
</dbReference>
<evidence type="ECO:0000259" key="2">
    <source>
        <dbReference type="Pfam" id="PF13439"/>
    </source>
</evidence>
<keyword evidence="4" id="KW-1185">Reference proteome</keyword>
<dbReference type="Proteomes" id="UP000002383">
    <property type="component" value="Chromosome"/>
</dbReference>
<dbReference type="KEGG" id="tgr:Tgr7_1999"/>